<reference evidence="1" key="3">
    <citation type="submission" date="2021-01" db="EMBL/GenBank/DDBJ databases">
        <authorList>
            <consortium name="Genoscope - CEA"/>
            <person name="William W."/>
        </authorList>
    </citation>
    <scope>NUCLEOTIDE SEQUENCE</scope>
</reference>
<dbReference type="EMBL" id="JAGKQM010000012">
    <property type="protein sequence ID" value="KAH0897995.1"/>
    <property type="molecule type" value="Genomic_DNA"/>
</dbReference>
<evidence type="ECO:0000313" key="2">
    <source>
        <dbReference type="EMBL" id="CDY71865.1"/>
    </source>
</evidence>
<dbReference type="AlphaFoldDB" id="A0A078JZS4"/>
<dbReference type="Gramene" id="CDY71865">
    <property type="protein sequence ID" value="CDY71865"/>
    <property type="gene ID" value="GSBRNA2T00020847001"/>
</dbReference>
<gene>
    <name evidence="2" type="primary">BnaCnng74850D</name>
    <name evidence="1" type="ORF">DARMORV10_C02P33010.1</name>
    <name evidence="2" type="ORF">GSBRNA2T00020847001</name>
    <name evidence="3" type="ORF">HID58_047563</name>
</gene>
<protein>
    <submittedName>
        <fullName evidence="1">(rape) hypothetical protein</fullName>
    </submittedName>
    <submittedName>
        <fullName evidence="2">BnaCnng74850D protein</fullName>
    </submittedName>
</protein>
<proteinExistence type="predicted"/>
<reference evidence="2" key="1">
    <citation type="journal article" date="2014" name="Science">
        <title>Plant genetics. Early allopolyploid evolution in the post-Neolithic Brassica napus oilseed genome.</title>
        <authorList>
            <person name="Chalhoub B."/>
            <person name="Denoeud F."/>
            <person name="Liu S."/>
            <person name="Parkin I.A."/>
            <person name="Tang H."/>
            <person name="Wang X."/>
            <person name="Chiquet J."/>
            <person name="Belcram H."/>
            <person name="Tong C."/>
            <person name="Samans B."/>
            <person name="Correa M."/>
            <person name="Da Silva C."/>
            <person name="Just J."/>
            <person name="Falentin C."/>
            <person name="Koh C.S."/>
            <person name="Le Clainche I."/>
            <person name="Bernard M."/>
            <person name="Bento P."/>
            <person name="Noel B."/>
            <person name="Labadie K."/>
            <person name="Alberti A."/>
            <person name="Charles M."/>
            <person name="Arnaud D."/>
            <person name="Guo H."/>
            <person name="Daviaud C."/>
            <person name="Alamery S."/>
            <person name="Jabbari K."/>
            <person name="Zhao M."/>
            <person name="Edger P.P."/>
            <person name="Chelaifa H."/>
            <person name="Tack D."/>
            <person name="Lassalle G."/>
            <person name="Mestiri I."/>
            <person name="Schnel N."/>
            <person name="Le Paslier M.C."/>
            <person name="Fan G."/>
            <person name="Renault V."/>
            <person name="Bayer P.E."/>
            <person name="Golicz A.A."/>
            <person name="Manoli S."/>
            <person name="Lee T.H."/>
            <person name="Thi V.H."/>
            <person name="Chalabi S."/>
            <person name="Hu Q."/>
            <person name="Fan C."/>
            <person name="Tollenaere R."/>
            <person name="Lu Y."/>
            <person name="Battail C."/>
            <person name="Shen J."/>
            <person name="Sidebottom C.H."/>
            <person name="Wang X."/>
            <person name="Canaguier A."/>
            <person name="Chauveau A."/>
            <person name="Berard A."/>
            <person name="Deniot G."/>
            <person name="Guan M."/>
            <person name="Liu Z."/>
            <person name="Sun F."/>
            <person name="Lim Y.P."/>
            <person name="Lyons E."/>
            <person name="Town C.D."/>
            <person name="Bancroft I."/>
            <person name="Wang X."/>
            <person name="Meng J."/>
            <person name="Ma J."/>
            <person name="Pires J.C."/>
            <person name="King G.J."/>
            <person name="Brunel D."/>
            <person name="Delourme R."/>
            <person name="Renard M."/>
            <person name="Aury J.M."/>
            <person name="Adams K.L."/>
            <person name="Batley J."/>
            <person name="Snowdon R.J."/>
            <person name="Tost J."/>
            <person name="Edwards D."/>
            <person name="Zhou Y."/>
            <person name="Hua W."/>
            <person name="Sharpe A.G."/>
            <person name="Paterson A.H."/>
            <person name="Guan C."/>
            <person name="Wincker P."/>
        </authorList>
    </citation>
    <scope>NUCLEOTIDE SEQUENCE [LARGE SCALE GENOMIC DNA]</scope>
</reference>
<sequence>KLSFLDLYDQDSITSNTSYKTLEKFVKIYILELEWTNRLYNVTGQFPDEEYADQRSKIKKVRVKTQQQRRIVHQNLMLVTFSPFFQAFFQIHMRMSFISITGNQIDLFTPHTDLWTLK</sequence>
<dbReference type="PaxDb" id="3708-A0A078JZS4"/>
<reference evidence="3 4" key="4">
    <citation type="submission" date="2021-05" db="EMBL/GenBank/DDBJ databases">
        <title>Genome Assembly of Synthetic Allotetraploid Brassica napus Reveals Homoeologous Exchanges between Subgenomes.</title>
        <authorList>
            <person name="Davis J.T."/>
        </authorList>
    </citation>
    <scope>NUCLEOTIDE SEQUENCE [LARGE SCALE GENOMIC DNA]</scope>
    <source>
        <strain evidence="4">cv. Da-Ae</strain>
        <tissue evidence="3">Seedling</tissue>
    </source>
</reference>
<keyword evidence="4" id="KW-1185">Reference proteome</keyword>
<name>A0A078JZS4_BRANA</name>
<dbReference type="Proteomes" id="UP000824890">
    <property type="component" value="Unassembled WGS sequence"/>
</dbReference>
<accession>A0A078JZS4</accession>
<dbReference type="EMBL" id="LK047863">
    <property type="protein sequence ID" value="CDY71865.1"/>
    <property type="molecule type" value="Genomic_DNA"/>
</dbReference>
<evidence type="ECO:0000313" key="3">
    <source>
        <dbReference type="EMBL" id="KAH0897995.1"/>
    </source>
</evidence>
<feature type="non-terminal residue" evidence="2">
    <location>
        <position position="1"/>
    </location>
</feature>
<evidence type="ECO:0000313" key="4">
    <source>
        <dbReference type="Proteomes" id="UP000824890"/>
    </source>
</evidence>
<evidence type="ECO:0000313" key="1">
    <source>
        <dbReference type="EMBL" id="CAF1911924.1"/>
    </source>
</evidence>
<dbReference type="EMBL" id="HG994366">
    <property type="protein sequence ID" value="CAF1911924.1"/>
    <property type="molecule type" value="Genomic_DNA"/>
</dbReference>
<organism evidence="2">
    <name type="scientific">Brassica napus</name>
    <name type="common">Rape</name>
    <dbReference type="NCBI Taxonomy" id="3708"/>
    <lineage>
        <taxon>Eukaryota</taxon>
        <taxon>Viridiplantae</taxon>
        <taxon>Streptophyta</taxon>
        <taxon>Embryophyta</taxon>
        <taxon>Tracheophyta</taxon>
        <taxon>Spermatophyta</taxon>
        <taxon>Magnoliopsida</taxon>
        <taxon>eudicotyledons</taxon>
        <taxon>Gunneridae</taxon>
        <taxon>Pentapetalae</taxon>
        <taxon>rosids</taxon>
        <taxon>malvids</taxon>
        <taxon>Brassicales</taxon>
        <taxon>Brassicaceae</taxon>
        <taxon>Brassiceae</taxon>
        <taxon>Brassica</taxon>
    </lineage>
</organism>
<dbReference type="Proteomes" id="UP001295469">
    <property type="component" value="Chromosome C02"/>
</dbReference>
<reference evidence="2" key="2">
    <citation type="submission" date="2014-06" db="EMBL/GenBank/DDBJ databases">
        <authorList>
            <person name="Genoscope - CEA"/>
        </authorList>
    </citation>
    <scope>NUCLEOTIDE SEQUENCE</scope>
</reference>